<name>A0A1E7R8D6_9GAMM</name>
<organism evidence="1 2">
    <name type="scientific">Acinetobacter qingfengensis</name>
    <dbReference type="NCBI Taxonomy" id="1262585"/>
    <lineage>
        <taxon>Bacteria</taxon>
        <taxon>Pseudomonadati</taxon>
        <taxon>Pseudomonadota</taxon>
        <taxon>Gammaproteobacteria</taxon>
        <taxon>Moraxellales</taxon>
        <taxon>Moraxellaceae</taxon>
        <taxon>Acinetobacter</taxon>
    </lineage>
</organism>
<gene>
    <name evidence="1" type="ORF">BJI46_12820</name>
</gene>
<dbReference type="AlphaFoldDB" id="A0A1E7R8D6"/>
<evidence type="ECO:0000313" key="2">
    <source>
        <dbReference type="Proteomes" id="UP000185895"/>
    </source>
</evidence>
<proteinExistence type="predicted"/>
<sequence>MLILDLMLKLSVSRQLISLIIMFFMMITSHVSSAMTHQYLTTHLISTQSEHIETLNHHDMLHIAQSIQNCHEQQRHSQYQHSQHTNICMDELTINDQQHTQYHCQDCSSWHCSSSSYVLLNQSVLSAPNQSASFETTLNVLYQFNRTTYISSPLLRPPRV</sequence>
<evidence type="ECO:0008006" key="3">
    <source>
        <dbReference type="Google" id="ProtNLM"/>
    </source>
</evidence>
<dbReference type="STRING" id="1262585.BJI46_12820"/>
<evidence type="ECO:0000313" key="1">
    <source>
        <dbReference type="EMBL" id="OEY95513.1"/>
    </source>
</evidence>
<keyword evidence="2" id="KW-1185">Reference proteome</keyword>
<dbReference type="Proteomes" id="UP000185895">
    <property type="component" value="Unassembled WGS sequence"/>
</dbReference>
<comment type="caution">
    <text evidence="1">The sequence shown here is derived from an EMBL/GenBank/DDBJ whole genome shotgun (WGS) entry which is preliminary data.</text>
</comment>
<protein>
    <recommendedName>
        <fullName evidence="3">DUF2946 domain-containing protein</fullName>
    </recommendedName>
</protein>
<reference evidence="1 2" key="1">
    <citation type="submission" date="2016-09" db="EMBL/GenBank/DDBJ databases">
        <authorList>
            <person name="Capua I."/>
            <person name="De Benedictis P."/>
            <person name="Joannis T."/>
            <person name="Lombin L.H."/>
            <person name="Cattoli G."/>
        </authorList>
    </citation>
    <scope>NUCLEOTIDE SEQUENCE [LARGE SCALE GENOMIC DNA]</scope>
    <source>
        <strain evidence="1 2">ANC 4671</strain>
    </source>
</reference>
<dbReference type="EMBL" id="MKKK01000026">
    <property type="protein sequence ID" value="OEY95513.1"/>
    <property type="molecule type" value="Genomic_DNA"/>
</dbReference>
<accession>A0A1E7R8D6</accession>